<protein>
    <submittedName>
        <fullName evidence="6">T9SS type A sorting domain-containing protein</fullName>
    </submittedName>
</protein>
<sequence>MLKKFLILLIFVSLIFASPPQSSSHSLPWEEDSCLTPNMTVHQWIHSHVASWATHTPDNKVYCVWCRWVAPYPTIMRWWNQMGSWAPEETVSQGNLPLDSCYCAGVAGDSNNNIHLIWGGKIGTYTGVFYRAKLRKGSYTNICSLPIKATSRNSYPSHKIAGGKGDTAHCAFTIYWGSYCRICYAKIYPDIPTPTVIKIDTISPIEWTRHSYSPHIAVDGQNRIHIVWYANIPVGSASNNIFYRMRDANGVWSQIETISVFPGSVNNLYPRVAIDNGGNIHVVWQAGSYPVLRIAHRVKTTSGWSEVTLIPGDYERIYPTCAVDPGNNLHVVCQTYELGGGYNIVRFIRYPDGTWEGPDTVTCFTDGGRYGPEIIATREGNLHLFRFDNASYTNNYRWIYYKRYRTHHYYDVGATKIISPTGINYRDTTSKPVIGKVKNFGNTQATFWSFFKIYKGNSLIYLDSIRKTLESNAESTLNFTPYPWASDTGEFKIILKTFLPGDTNPDNDSLVGSFQVIPILDVGATCILSPPIGGRIERDTTSKPVTGKVKNFGDIPTTFWTYFKIYKKENLIYSDSIEKRVEPNAESTLNFRPYPWASDTGEFTVIINTTLVGDINPNNDTISGTFRVIISQPGWYRKADVSGATKPVKSGAGLCVLRDTIYAIIGNNTSDLMIYDIKRNTWSKKGEVPFSYLTTKKKYIKKGAAICTDGQYIYILKGNNTNEFWRYKPEKDSWKEWDIGFTKRVKGGSMAYDGSNYIYIISGSNNNEWKRFNISNETFEKCVPASLPANRWKTGSWITYVNGNIYGLRVGGKTNEFYKIRIGGDVEPKTGMPLIGSSGKKKKAKEGSAGVYNPNDNLIYALKGGNTLEFFSYNPETDEWTILDDVGKPEGTPAKKVKGGGSLTYSQVANGLYAFIGNNTNEFWFYKPGSMPFEKANKTDNRIQSERKGLKDFALKVDQLKNYLKIFYSLPINTKARLKIYNSLGKIICSVTSEKGYFVIDKKRLTTGIYLIKFNVNEYQVTRKLIIH</sequence>
<dbReference type="PANTHER" id="PTHR24412">
    <property type="entry name" value="KELCH PROTEIN"/>
    <property type="match status" value="1"/>
</dbReference>
<gene>
    <name evidence="6" type="ORF">ENT60_00730</name>
    <name evidence="5" type="ORF">ENU28_00190</name>
</gene>
<feature type="domain" description="Secretion system C-terminal sorting" evidence="4">
    <location>
        <begin position="961"/>
        <end position="1027"/>
    </location>
</feature>
<evidence type="ECO:0000256" key="2">
    <source>
        <dbReference type="ARBA" id="ARBA00022737"/>
    </source>
</evidence>
<reference evidence="6" key="1">
    <citation type="journal article" date="2020" name="mSystems">
        <title>Genome- and Community-Level Interaction Insights into Carbon Utilization and Element Cycling Functions of Hydrothermarchaeota in Hydrothermal Sediment.</title>
        <authorList>
            <person name="Zhou Z."/>
            <person name="Liu Y."/>
            <person name="Xu W."/>
            <person name="Pan J."/>
            <person name="Luo Z.H."/>
            <person name="Li M."/>
        </authorList>
    </citation>
    <scope>NUCLEOTIDE SEQUENCE [LARGE SCALE GENOMIC DNA]</scope>
    <source>
        <strain evidence="6">SpSt-594</strain>
        <strain evidence="5">SpSt-655</strain>
    </source>
</reference>
<dbReference type="EMBL" id="DSZH01000036">
    <property type="protein sequence ID" value="HGU47075.1"/>
    <property type="molecule type" value="Genomic_DNA"/>
</dbReference>
<evidence type="ECO:0000259" key="4">
    <source>
        <dbReference type="Pfam" id="PF18962"/>
    </source>
</evidence>
<dbReference type="Pfam" id="PF18962">
    <property type="entry name" value="Por_Secre_tail"/>
    <property type="match status" value="1"/>
</dbReference>
<accession>A0A7C4S2J4</accession>
<feature type="chain" id="PRO_5039870632" evidence="3">
    <location>
        <begin position="24"/>
        <end position="1028"/>
    </location>
</feature>
<dbReference type="EMBL" id="DTBX01000007">
    <property type="protein sequence ID" value="HGQ54866.1"/>
    <property type="molecule type" value="Genomic_DNA"/>
</dbReference>
<dbReference type="AlphaFoldDB" id="A0A7C4S2J4"/>
<organism evidence="6">
    <name type="scientific">candidate division WOR-3 bacterium</name>
    <dbReference type="NCBI Taxonomy" id="2052148"/>
    <lineage>
        <taxon>Bacteria</taxon>
        <taxon>Bacteria division WOR-3</taxon>
    </lineage>
</organism>
<dbReference type="PANTHER" id="PTHR24412:SF489">
    <property type="entry name" value="RING FINGER DOMAIN AND KELCH REPEAT-CONTAINING PROTEIN DDB_G0271372"/>
    <property type="match status" value="1"/>
</dbReference>
<evidence type="ECO:0000256" key="1">
    <source>
        <dbReference type="ARBA" id="ARBA00022441"/>
    </source>
</evidence>
<comment type="caution">
    <text evidence="6">The sequence shown here is derived from an EMBL/GenBank/DDBJ whole genome shotgun (WGS) entry which is preliminary data.</text>
</comment>
<evidence type="ECO:0000313" key="5">
    <source>
        <dbReference type="EMBL" id="HGQ54866.1"/>
    </source>
</evidence>
<proteinExistence type="predicted"/>
<keyword evidence="1" id="KW-0880">Kelch repeat</keyword>
<keyword evidence="2" id="KW-0677">Repeat</keyword>
<feature type="signal peptide" evidence="3">
    <location>
        <begin position="1"/>
        <end position="23"/>
    </location>
</feature>
<dbReference type="InterPro" id="IPR015915">
    <property type="entry name" value="Kelch-typ_b-propeller"/>
</dbReference>
<dbReference type="InterPro" id="IPR026444">
    <property type="entry name" value="Secre_tail"/>
</dbReference>
<dbReference type="SUPFAM" id="SSF117281">
    <property type="entry name" value="Kelch motif"/>
    <property type="match status" value="1"/>
</dbReference>
<dbReference type="SUPFAM" id="SSF89372">
    <property type="entry name" value="Fucose-specific lectin"/>
    <property type="match status" value="1"/>
</dbReference>
<dbReference type="Gene3D" id="2.120.10.80">
    <property type="entry name" value="Kelch-type beta propeller"/>
    <property type="match status" value="1"/>
</dbReference>
<name>A0A7C4S2J4_UNCW3</name>
<dbReference type="NCBIfam" id="TIGR04183">
    <property type="entry name" value="Por_Secre_tail"/>
    <property type="match status" value="1"/>
</dbReference>
<evidence type="ECO:0000313" key="6">
    <source>
        <dbReference type="EMBL" id="HGU47075.1"/>
    </source>
</evidence>
<evidence type="ECO:0000256" key="3">
    <source>
        <dbReference type="SAM" id="SignalP"/>
    </source>
</evidence>
<keyword evidence="3" id="KW-0732">Signal</keyword>